<evidence type="ECO:0000313" key="5">
    <source>
        <dbReference type="Proteomes" id="UP001172778"/>
    </source>
</evidence>
<proteinExistence type="predicted"/>
<dbReference type="SMART" id="SM00248">
    <property type="entry name" value="ANK"/>
    <property type="match status" value="2"/>
</dbReference>
<dbReference type="RefSeq" id="WP_284101667.1">
    <property type="nucleotide sequence ID" value="NZ_JARRAF010000018.1"/>
</dbReference>
<reference evidence="4" key="1">
    <citation type="submission" date="2023-03" db="EMBL/GenBank/DDBJ databases">
        <title>Chitinimonas shenzhenensis gen. nov., sp. nov., a novel member of family Burkholderiaceae isolated from activated sludge collected in Shen Zhen, China.</title>
        <authorList>
            <person name="Wang X."/>
        </authorList>
    </citation>
    <scope>NUCLEOTIDE SEQUENCE</scope>
    <source>
        <strain evidence="4">DQS-5</strain>
    </source>
</reference>
<evidence type="ECO:0000256" key="3">
    <source>
        <dbReference type="PROSITE-ProRule" id="PRU00023"/>
    </source>
</evidence>
<dbReference type="PROSITE" id="PS50297">
    <property type="entry name" value="ANK_REP_REGION"/>
    <property type="match status" value="2"/>
</dbReference>
<evidence type="ECO:0000256" key="2">
    <source>
        <dbReference type="ARBA" id="ARBA00023043"/>
    </source>
</evidence>
<dbReference type="PROSITE" id="PS50088">
    <property type="entry name" value="ANK_REPEAT"/>
    <property type="match status" value="2"/>
</dbReference>
<dbReference type="SUPFAM" id="SSF48403">
    <property type="entry name" value="Ankyrin repeat"/>
    <property type="match status" value="1"/>
</dbReference>
<keyword evidence="1" id="KW-0677">Repeat</keyword>
<accession>A0ABT7DZ69</accession>
<dbReference type="InterPro" id="IPR002110">
    <property type="entry name" value="Ankyrin_rpt"/>
</dbReference>
<name>A0ABT7DZ69_9NEIS</name>
<dbReference type="Gene3D" id="1.25.40.20">
    <property type="entry name" value="Ankyrin repeat-containing domain"/>
    <property type="match status" value="2"/>
</dbReference>
<comment type="caution">
    <text evidence="4">The sequence shown here is derived from an EMBL/GenBank/DDBJ whole genome shotgun (WGS) entry which is preliminary data.</text>
</comment>
<dbReference type="PANTHER" id="PTHR24171">
    <property type="entry name" value="ANKYRIN REPEAT DOMAIN-CONTAINING PROTEIN 39-RELATED"/>
    <property type="match status" value="1"/>
</dbReference>
<feature type="repeat" description="ANK" evidence="3">
    <location>
        <begin position="43"/>
        <end position="75"/>
    </location>
</feature>
<feature type="repeat" description="ANK" evidence="3">
    <location>
        <begin position="76"/>
        <end position="108"/>
    </location>
</feature>
<dbReference type="Pfam" id="PF12796">
    <property type="entry name" value="Ank_2"/>
    <property type="match status" value="1"/>
</dbReference>
<sequence>MLNDYDDELTLTEYSSYGIQPKDTSTLCGRYKEPAYINLRDADGLTCLHRAAMTGEWALLPVLLRAGADVHALTPEGESALHLAARQGSKLAYRLLIQGGADPTLRNRQGETPEALLYVEH</sequence>
<dbReference type="Proteomes" id="UP001172778">
    <property type="component" value="Unassembled WGS sequence"/>
</dbReference>
<evidence type="ECO:0000256" key="1">
    <source>
        <dbReference type="ARBA" id="ARBA00022737"/>
    </source>
</evidence>
<organism evidence="4 5">
    <name type="scientific">Parachitinimonas caeni</name>
    <dbReference type="NCBI Taxonomy" id="3031301"/>
    <lineage>
        <taxon>Bacteria</taxon>
        <taxon>Pseudomonadati</taxon>
        <taxon>Pseudomonadota</taxon>
        <taxon>Betaproteobacteria</taxon>
        <taxon>Neisseriales</taxon>
        <taxon>Chitinibacteraceae</taxon>
        <taxon>Parachitinimonas</taxon>
    </lineage>
</organism>
<evidence type="ECO:0000313" key="4">
    <source>
        <dbReference type="EMBL" id="MDK2125358.1"/>
    </source>
</evidence>
<dbReference type="EMBL" id="JARRAF010000018">
    <property type="protein sequence ID" value="MDK2125358.1"/>
    <property type="molecule type" value="Genomic_DNA"/>
</dbReference>
<protein>
    <submittedName>
        <fullName evidence="4">Ankyrin repeat domain-containing protein</fullName>
    </submittedName>
</protein>
<keyword evidence="2 3" id="KW-0040">ANK repeat</keyword>
<dbReference type="PANTHER" id="PTHR24171:SF8">
    <property type="entry name" value="BRCA1-ASSOCIATED RING DOMAIN PROTEIN 1"/>
    <property type="match status" value="1"/>
</dbReference>
<gene>
    <name evidence="4" type="ORF">PZA18_14980</name>
</gene>
<dbReference type="InterPro" id="IPR036770">
    <property type="entry name" value="Ankyrin_rpt-contain_sf"/>
</dbReference>
<keyword evidence="5" id="KW-1185">Reference proteome</keyword>